<evidence type="ECO:0000256" key="2">
    <source>
        <dbReference type="SAM" id="Phobius"/>
    </source>
</evidence>
<accession>A0A2U1UBJ2</accession>
<dbReference type="SUPFAM" id="SSF103473">
    <property type="entry name" value="MFS general substrate transporter"/>
    <property type="match status" value="1"/>
</dbReference>
<dbReference type="Gene3D" id="1.20.1250.20">
    <property type="entry name" value="MFS general substrate transporter like domains"/>
    <property type="match status" value="1"/>
</dbReference>
<keyword evidence="2" id="KW-1133">Transmembrane helix</keyword>
<dbReference type="AlphaFoldDB" id="A0A2U1UBJ2"/>
<comment type="similarity">
    <text evidence="1">Belongs to the sodium:galactoside symporter (TC 2.A.2) family.</text>
</comment>
<keyword evidence="2" id="KW-0812">Transmembrane</keyword>
<dbReference type="InterPro" id="IPR039672">
    <property type="entry name" value="MFS_2"/>
</dbReference>
<dbReference type="CDD" id="cd17332">
    <property type="entry name" value="MFS_MelB_like"/>
    <property type="match status" value="1"/>
</dbReference>
<feature type="transmembrane region" description="Helical" evidence="2">
    <location>
        <begin position="47"/>
        <end position="70"/>
    </location>
</feature>
<comment type="caution">
    <text evidence="3">The sequence shown here is derived from an EMBL/GenBank/DDBJ whole genome shotgun (WGS) entry which is preliminary data.</text>
</comment>
<dbReference type="PANTHER" id="PTHR11328">
    <property type="entry name" value="MAJOR FACILITATOR SUPERFAMILY DOMAIN-CONTAINING PROTEIN"/>
    <property type="match status" value="1"/>
</dbReference>
<dbReference type="GO" id="GO:0005886">
    <property type="term" value="C:plasma membrane"/>
    <property type="evidence" value="ECO:0007669"/>
    <property type="project" value="TreeGrafter"/>
</dbReference>
<dbReference type="Pfam" id="PF13347">
    <property type="entry name" value="MFS_2"/>
    <property type="match status" value="1"/>
</dbReference>
<evidence type="ECO:0000313" key="4">
    <source>
        <dbReference type="Proteomes" id="UP000296159"/>
    </source>
</evidence>
<feature type="transmembrane region" description="Helical" evidence="2">
    <location>
        <begin position="21"/>
        <end position="41"/>
    </location>
</feature>
<evidence type="ECO:0000313" key="3">
    <source>
        <dbReference type="EMBL" id="PWC18934.1"/>
    </source>
</evidence>
<organism evidence="3 4">
    <name type="scientific">Brenneria corticis</name>
    <dbReference type="NCBI Taxonomy" id="2173106"/>
    <lineage>
        <taxon>Bacteria</taxon>
        <taxon>Pseudomonadati</taxon>
        <taxon>Pseudomonadota</taxon>
        <taxon>Gammaproteobacteria</taxon>
        <taxon>Enterobacterales</taxon>
        <taxon>Pectobacteriaceae</taxon>
        <taxon>Brenneria</taxon>
    </lineage>
</organism>
<dbReference type="GO" id="GO:0008643">
    <property type="term" value="P:carbohydrate transport"/>
    <property type="evidence" value="ECO:0007669"/>
    <property type="project" value="InterPro"/>
</dbReference>
<feature type="transmembrane region" description="Helical" evidence="2">
    <location>
        <begin position="431"/>
        <end position="451"/>
    </location>
</feature>
<feature type="transmembrane region" description="Helical" evidence="2">
    <location>
        <begin position="287"/>
        <end position="307"/>
    </location>
</feature>
<evidence type="ECO:0000256" key="1">
    <source>
        <dbReference type="ARBA" id="ARBA00009617"/>
    </source>
</evidence>
<feature type="transmembrane region" description="Helical" evidence="2">
    <location>
        <begin position="153"/>
        <end position="173"/>
    </location>
</feature>
<feature type="transmembrane region" description="Helical" evidence="2">
    <location>
        <begin position="114"/>
        <end position="132"/>
    </location>
</feature>
<feature type="transmembrane region" description="Helical" evidence="2">
    <location>
        <begin position="253"/>
        <end position="275"/>
    </location>
</feature>
<dbReference type="EMBL" id="QDKH01000003">
    <property type="protein sequence ID" value="PWC18934.1"/>
    <property type="molecule type" value="Genomic_DNA"/>
</dbReference>
<feature type="transmembrane region" description="Helical" evidence="2">
    <location>
        <begin position="344"/>
        <end position="366"/>
    </location>
</feature>
<keyword evidence="2" id="KW-0472">Membrane</keyword>
<reference evidence="3 4" key="1">
    <citation type="submission" date="2018-04" db="EMBL/GenBank/DDBJ databases">
        <title>Brenneria corticis sp.nov.</title>
        <authorList>
            <person name="Li Y."/>
        </authorList>
    </citation>
    <scope>NUCLEOTIDE SEQUENCE [LARGE SCALE GENOMIC DNA]</scope>
    <source>
        <strain evidence="3 4">CFCC 11842</strain>
    </source>
</reference>
<protein>
    <submittedName>
        <fullName evidence="3">MFS transporter</fullName>
    </submittedName>
</protein>
<keyword evidence="4" id="KW-1185">Reference proteome</keyword>
<feature type="transmembrane region" description="Helical" evidence="2">
    <location>
        <begin position="91"/>
        <end position="108"/>
    </location>
</feature>
<gene>
    <name evidence="3" type="ORF">DDT56_03015</name>
</gene>
<feature type="transmembrane region" description="Helical" evidence="2">
    <location>
        <begin position="319"/>
        <end position="338"/>
    </location>
</feature>
<feature type="transmembrane region" description="Helical" evidence="2">
    <location>
        <begin position="387"/>
        <end position="411"/>
    </location>
</feature>
<proteinExistence type="inferred from homology"/>
<name>A0A2U1UBJ2_9GAMM</name>
<dbReference type="PANTHER" id="PTHR11328:SF24">
    <property type="entry name" value="MAJOR FACILITATOR SUPERFAMILY (MFS) PROFILE DOMAIN-CONTAINING PROTEIN"/>
    <property type="match status" value="1"/>
</dbReference>
<dbReference type="InterPro" id="IPR036259">
    <property type="entry name" value="MFS_trans_sf"/>
</dbReference>
<dbReference type="GO" id="GO:0015293">
    <property type="term" value="F:symporter activity"/>
    <property type="evidence" value="ECO:0007669"/>
    <property type="project" value="InterPro"/>
</dbReference>
<sequence>MNATKPTERRVGIKTAIGYGVTDLFGGGSMALIGIWLLFFYTTFCGLSMLEASSIFAIARIIDAFLSPIMGYVTDKFGSTRLGKKFGRRRFFLLIGAPLMYIYTLIWISDMGYWYYLGTYLAVELLVAMVLVPWETLAAEMTNRFGERTRLAAVRLTFSQIGVFLTASIPGVMMQYFSKDSPLTYTYTALLFSTIFFIVVLITYFSTWESKDLNPEEFNKINSGPKLSLGEHVKNMVFELSSTFKIRTFRQHIIIYISSFTALDIFFAVFVYYVVYALHQDAASASGYLSVATSISIPSTLIFMFMLDKMNIKPSNAMRLSYTCIFAVLLFLIVLYVSEVTVSMWAISAAFVVLGFGRAGLYFIPWNIYSFIPDIDEVVTRQRREGVFAGVMTLTRKSTVALAIMLIGFILEESGFVKGQLTQPVSALHAITGLLIAGTGGLLLISMYMTFKFKLTRETHKVLVKEVSRLKLGGKKEDCPADARIVIKELTGYEYDRVWNTTPTEAANKAVLEKQGNI</sequence>
<feature type="transmembrane region" description="Helical" evidence="2">
    <location>
        <begin position="185"/>
        <end position="205"/>
    </location>
</feature>
<dbReference type="Proteomes" id="UP000296159">
    <property type="component" value="Unassembled WGS sequence"/>
</dbReference>
<dbReference type="RefSeq" id="WP_136165025.1">
    <property type="nucleotide sequence ID" value="NZ_KZ819072.1"/>
</dbReference>